<keyword evidence="3 6" id="KW-0812">Transmembrane</keyword>
<dbReference type="InterPro" id="IPR003339">
    <property type="entry name" value="ABC/ECF_trnsptr_transmembrane"/>
</dbReference>
<dbReference type="GO" id="GO:0006824">
    <property type="term" value="P:cobalt ion transport"/>
    <property type="evidence" value="ECO:0007669"/>
    <property type="project" value="InterPro"/>
</dbReference>
<reference evidence="7 8" key="1">
    <citation type="submission" date="2014-01" db="EMBL/GenBank/DDBJ databases">
        <title>Plasmidome dynamics in the species complex Clostridium novyi sensu lato converts strains of independent lineages into distinctly different pathogens.</title>
        <authorList>
            <person name="Skarin H."/>
            <person name="Segerman B."/>
        </authorList>
    </citation>
    <scope>NUCLEOTIDE SEQUENCE [LARGE SCALE GENOMIC DNA]</scope>
    <source>
        <strain evidence="7 8">4552</strain>
    </source>
</reference>
<dbReference type="InterPro" id="IPR012809">
    <property type="entry name" value="ECF_CbiQ"/>
</dbReference>
<keyword evidence="2" id="KW-1003">Cell membrane</keyword>
<name>A0A0A0I7P2_CLONO</name>
<comment type="subcellular location">
    <subcellularLocation>
        <location evidence="1">Cell membrane</location>
        <topology evidence="1">Multi-pass membrane protein</topology>
    </subcellularLocation>
</comment>
<evidence type="ECO:0000256" key="2">
    <source>
        <dbReference type="ARBA" id="ARBA00022475"/>
    </source>
</evidence>
<dbReference type="RefSeq" id="WP_039254263.1">
    <property type="nucleotide sequence ID" value="NZ_JENJ01000017.1"/>
</dbReference>
<feature type="transmembrane region" description="Helical" evidence="6">
    <location>
        <begin position="154"/>
        <end position="174"/>
    </location>
</feature>
<comment type="caution">
    <text evidence="7">The sequence shown here is derived from an EMBL/GenBank/DDBJ whole genome shotgun (WGS) entry which is preliminary data.</text>
</comment>
<gene>
    <name evidence="7" type="ORF">Z968_05260</name>
</gene>
<sequence>MISIDKLSYISKLRYVNPMEKFLFSMITMFCGIFLNNILVSIIIFCIMSFMTLYKAKIPFVSYYKLILIPLVFLIIGIITVAINIGYNKDFLFSFRVLGLTMGCTIEGLYSAMQILFKSIASVSCLYFLALTTPIVEVLSVLKKLKVPKLFIELMGLIYRLIFVLFETMNTIYVSQTGRLGYSTIKKGYRSLGQLVTTLFIRAYKKSQDMYTAMEARCYNGEVNVIEKQYKTSYKNIGMIIFLQIVLVIIKYKIHI</sequence>
<dbReference type="GO" id="GO:0043190">
    <property type="term" value="C:ATP-binding cassette (ABC) transporter complex"/>
    <property type="evidence" value="ECO:0007669"/>
    <property type="project" value="InterPro"/>
</dbReference>
<evidence type="ECO:0000256" key="4">
    <source>
        <dbReference type="ARBA" id="ARBA00022989"/>
    </source>
</evidence>
<evidence type="ECO:0000256" key="1">
    <source>
        <dbReference type="ARBA" id="ARBA00004651"/>
    </source>
</evidence>
<dbReference type="PANTHER" id="PTHR43723">
    <property type="entry name" value="COBALT TRANSPORT PROTEIN CBIQ"/>
    <property type="match status" value="1"/>
</dbReference>
<dbReference type="Pfam" id="PF02361">
    <property type="entry name" value="CbiQ"/>
    <property type="match status" value="1"/>
</dbReference>
<feature type="transmembrane region" description="Helical" evidence="6">
    <location>
        <begin position="22"/>
        <end position="54"/>
    </location>
</feature>
<evidence type="ECO:0000256" key="3">
    <source>
        <dbReference type="ARBA" id="ARBA00022692"/>
    </source>
</evidence>
<evidence type="ECO:0000256" key="5">
    <source>
        <dbReference type="ARBA" id="ARBA00023136"/>
    </source>
</evidence>
<dbReference type="PANTHER" id="PTHR43723:SF1">
    <property type="entry name" value="COBALT TRANSPORT PROTEIN CBIQ"/>
    <property type="match status" value="1"/>
</dbReference>
<evidence type="ECO:0000313" key="7">
    <source>
        <dbReference type="EMBL" id="KGM96902.1"/>
    </source>
</evidence>
<feature type="transmembrane region" description="Helical" evidence="6">
    <location>
        <begin position="120"/>
        <end position="142"/>
    </location>
</feature>
<evidence type="ECO:0000256" key="6">
    <source>
        <dbReference type="SAM" id="Phobius"/>
    </source>
</evidence>
<dbReference type="InterPro" id="IPR052770">
    <property type="entry name" value="Cobalt_transport_CbiQ"/>
</dbReference>
<feature type="transmembrane region" description="Helical" evidence="6">
    <location>
        <begin position="66"/>
        <end position="87"/>
    </location>
</feature>
<dbReference type="OrthoDB" id="9815246at2"/>
<dbReference type="Proteomes" id="UP000030012">
    <property type="component" value="Unassembled WGS sequence"/>
</dbReference>
<evidence type="ECO:0000313" key="8">
    <source>
        <dbReference type="Proteomes" id="UP000030012"/>
    </source>
</evidence>
<dbReference type="EMBL" id="JENJ01000017">
    <property type="protein sequence ID" value="KGM96902.1"/>
    <property type="molecule type" value="Genomic_DNA"/>
</dbReference>
<dbReference type="CDD" id="cd16914">
    <property type="entry name" value="EcfT"/>
    <property type="match status" value="1"/>
</dbReference>
<keyword evidence="5 6" id="KW-0472">Membrane</keyword>
<feature type="transmembrane region" description="Helical" evidence="6">
    <location>
        <begin position="237"/>
        <end position="254"/>
    </location>
</feature>
<protein>
    <submittedName>
        <fullName evidence="7">Cobalt ABC transporter permease</fullName>
    </submittedName>
</protein>
<keyword evidence="4 6" id="KW-1133">Transmembrane helix</keyword>
<dbReference type="AlphaFoldDB" id="A0A0A0I7P2"/>
<dbReference type="NCBIfam" id="TIGR02454">
    <property type="entry name" value="ECF_T_CbiQ"/>
    <property type="match status" value="1"/>
</dbReference>
<proteinExistence type="predicted"/>
<organism evidence="7 8">
    <name type="scientific">Clostridium novyi A str. 4552</name>
    <dbReference type="NCBI Taxonomy" id="1444289"/>
    <lineage>
        <taxon>Bacteria</taxon>
        <taxon>Bacillati</taxon>
        <taxon>Bacillota</taxon>
        <taxon>Clostridia</taxon>
        <taxon>Eubacteriales</taxon>
        <taxon>Clostridiaceae</taxon>
        <taxon>Clostridium</taxon>
    </lineage>
</organism>
<accession>A0A0A0I7P2</accession>